<proteinExistence type="predicted"/>
<reference evidence="1 2" key="2">
    <citation type="submission" date="2019-04" db="EMBL/GenBank/DDBJ databases">
        <title>The genome sequence of big-headed turtle.</title>
        <authorList>
            <person name="Gong S."/>
        </authorList>
    </citation>
    <scope>NUCLEOTIDE SEQUENCE [LARGE SCALE GENOMIC DNA]</scope>
    <source>
        <strain evidence="1">DO16091913</strain>
        <tissue evidence="1">Muscle</tissue>
    </source>
</reference>
<comment type="caution">
    <text evidence="1">The sequence shown here is derived from an EMBL/GenBank/DDBJ whole genome shotgun (WGS) entry which is preliminary data.</text>
</comment>
<protein>
    <submittedName>
        <fullName evidence="1">3-beta hydroxysteroid dehydrogenase</fullName>
    </submittedName>
</protein>
<keyword evidence="2" id="KW-1185">Reference proteome</keyword>
<reference evidence="1 2" key="1">
    <citation type="submission" date="2019-04" db="EMBL/GenBank/DDBJ databases">
        <title>Draft genome of the big-headed turtle Platysternon megacephalum.</title>
        <authorList>
            <person name="Gong S."/>
        </authorList>
    </citation>
    <scope>NUCLEOTIDE SEQUENCE [LARGE SCALE GENOMIC DNA]</scope>
    <source>
        <strain evidence="1">DO16091913</strain>
        <tissue evidence="1">Muscle</tissue>
    </source>
</reference>
<evidence type="ECO:0000313" key="1">
    <source>
        <dbReference type="EMBL" id="TFJ95550.1"/>
    </source>
</evidence>
<evidence type="ECO:0000313" key="2">
    <source>
        <dbReference type="Proteomes" id="UP000297703"/>
    </source>
</evidence>
<organism evidence="1 2">
    <name type="scientific">Platysternon megacephalum</name>
    <name type="common">big-headed turtle</name>
    <dbReference type="NCBI Taxonomy" id="55544"/>
    <lineage>
        <taxon>Eukaryota</taxon>
        <taxon>Metazoa</taxon>
        <taxon>Chordata</taxon>
        <taxon>Craniata</taxon>
        <taxon>Vertebrata</taxon>
        <taxon>Euteleostomi</taxon>
        <taxon>Archelosauria</taxon>
        <taxon>Testudinata</taxon>
        <taxon>Testudines</taxon>
        <taxon>Cryptodira</taxon>
        <taxon>Durocryptodira</taxon>
        <taxon>Testudinoidea</taxon>
        <taxon>Platysternidae</taxon>
        <taxon>Platysternon</taxon>
    </lineage>
</organism>
<dbReference type="AlphaFoldDB" id="A0A4D9DE22"/>
<dbReference type="EMBL" id="QXTE01004896">
    <property type="protein sequence ID" value="TFJ95550.1"/>
    <property type="molecule type" value="Genomic_DNA"/>
</dbReference>
<accession>A0A4D9DE22</accession>
<dbReference type="Proteomes" id="UP000297703">
    <property type="component" value="Unassembled WGS sequence"/>
</dbReference>
<name>A0A4D9DE22_9SAUR</name>
<gene>
    <name evidence="1" type="ORF">DR999_PMT22854</name>
</gene>
<sequence length="110" mass="12269">MTQGMSRGTSRQSGHAWMLVLQSTPLDVLSNFASVQLPDRGCHFTVAADWIEAEALSRADFVHVTLGSDDHWNIRASMSSEELLLEIRMRYCGNTLKGNNLRGREAHRPG</sequence>